<evidence type="ECO:0000313" key="2">
    <source>
        <dbReference type="EMBL" id="GBC06473.1"/>
    </source>
</evidence>
<comment type="caution">
    <text evidence="2">The sequence shown here is derived from an EMBL/GenBank/DDBJ whole genome shotgun (WGS) entry which is preliminary data.</text>
</comment>
<dbReference type="InterPro" id="IPR000210">
    <property type="entry name" value="BTB/POZ_dom"/>
</dbReference>
<dbReference type="InterPro" id="IPR058210">
    <property type="entry name" value="SACS/Nov_dom"/>
</dbReference>
<gene>
    <name evidence="2" type="ORF">RclHR1_06870004</name>
</gene>
<keyword evidence="3" id="KW-1185">Reference proteome</keyword>
<dbReference type="SUPFAM" id="SSF54695">
    <property type="entry name" value="POZ domain"/>
    <property type="match status" value="1"/>
</dbReference>
<evidence type="ECO:0000259" key="1">
    <source>
        <dbReference type="PROSITE" id="PS50097"/>
    </source>
</evidence>
<dbReference type="PANTHER" id="PTHR15600:SF42">
    <property type="entry name" value="SACSIN"/>
    <property type="match status" value="1"/>
</dbReference>
<dbReference type="Pfam" id="PF00651">
    <property type="entry name" value="BTB"/>
    <property type="match status" value="1"/>
</dbReference>
<dbReference type="SUPFAM" id="SSF55874">
    <property type="entry name" value="ATPase domain of HSP90 chaperone/DNA topoisomerase II/histidine kinase"/>
    <property type="match status" value="1"/>
</dbReference>
<reference evidence="2 3" key="1">
    <citation type="submission" date="2017-11" db="EMBL/GenBank/DDBJ databases">
        <title>The genome of Rhizophagus clarus HR1 reveals common genetic basis of auxotrophy among arbuscular mycorrhizal fungi.</title>
        <authorList>
            <person name="Kobayashi Y."/>
        </authorList>
    </citation>
    <scope>NUCLEOTIDE SEQUENCE [LARGE SCALE GENOMIC DNA]</scope>
    <source>
        <strain evidence="2 3">HR1</strain>
    </source>
</reference>
<dbReference type="Gene3D" id="3.30.710.10">
    <property type="entry name" value="Potassium Channel Kv1.1, Chain A"/>
    <property type="match status" value="1"/>
</dbReference>
<organism evidence="2 3">
    <name type="scientific">Rhizophagus clarus</name>
    <dbReference type="NCBI Taxonomy" id="94130"/>
    <lineage>
        <taxon>Eukaryota</taxon>
        <taxon>Fungi</taxon>
        <taxon>Fungi incertae sedis</taxon>
        <taxon>Mucoromycota</taxon>
        <taxon>Glomeromycotina</taxon>
        <taxon>Glomeromycetes</taxon>
        <taxon>Glomerales</taxon>
        <taxon>Glomeraceae</taxon>
        <taxon>Rhizophagus</taxon>
    </lineage>
</organism>
<dbReference type="InterPro" id="IPR052972">
    <property type="entry name" value="Sacsin_chaperone_reg"/>
</dbReference>
<dbReference type="InterPro" id="IPR036890">
    <property type="entry name" value="HATPase_C_sf"/>
</dbReference>
<dbReference type="PROSITE" id="PS50097">
    <property type="entry name" value="BTB"/>
    <property type="match status" value="1"/>
</dbReference>
<dbReference type="InterPro" id="IPR011333">
    <property type="entry name" value="SKP1/BTB/POZ_sf"/>
</dbReference>
<dbReference type="Pfam" id="PF25794">
    <property type="entry name" value="SACS"/>
    <property type="match status" value="1"/>
</dbReference>
<dbReference type="EMBL" id="BEXD01004078">
    <property type="protein sequence ID" value="GBC06473.1"/>
    <property type="molecule type" value="Genomic_DNA"/>
</dbReference>
<sequence>MSLAETAVNFGQNETLISSIRNILKDYHPLSLFKEFLQNADDAGATRFHVILDYRSHPVNSLICGEMREWQGPAILIFNNAIFENDDFQSLMNIRVGGKQNDRTMIGKHGLGFNSCYHFTDVPSLISNDSIVFLDPQENFLNKRGIKSPLPRNGIRRSPERDQLVPFENIEGIDFRSTFNGTLFRIPLRKRRSGISNKIFTMEEVKNLFADIKNTIISEFLFLRNIEKIEMSYIPQVRNGIPFQINQIRSLWKASIIDLDEEVRDKRRSRLNDDESRIFQLRIRLIDTEQNNIEHNDHWIIAVGAQNNPEEHEDYAEQHRLSVLGGIAAQLETSIQQIGFIGRMHSFLSLPDITYLPVHLSGTWALSSDRSRLLIENGEFGSDYEKINWNRNILLDFLPKLYCELLNKIIELYNDGGIDLEVHPVSKFWPFPPITLNCPKYAIEYGLKVLHHILQDEDTFRLIDNDDDENERVDILFNLLPRDKAIGLHVLLQNNWDGIGVRSNPDLRSLVRSLPIWRTLSDPLNQESDPPLKAALHGHILPKKIPHYRTRESRIFLEASNDTTRRVLCELEVPLRDVYSYTFEDVEFPTIECDYYYLNFLKSILGNSTINGVLQGLKQKRCFPTFARKLKKINDLYDQNNEVFRIVFGDSDVFLYPDFSVYSGILSTIGFNNTIDQRTFIKCAEKIEELQNDVNPPSDLRYRGFILVDYFYKNIDDFDLEVIERIPFVPIAKSLDLPYSQHYNHTQVLDSFKNIIFPKYKEVAWSTKCLIAEDVIPPPIIFQEYPSLGKPSASIVVRHLRFLHGTIRNDWQDGWAGTFKHNINEIYKWLEEECSNGELNLSDYIRQNDRLFLNFNKNQDPCDPDNWVSAADLILNGTSEEERYVNPNLAIYPNMLRNVGVREITRPNFDIRVRRHNQSNFNQSKMFRYFLDQTSPLHDVTFVMNNDRIKVSRYVLAASSEFFHNELFSGRYSGQSPPITIDIRSFEPIRNIRFSSLRILLRYLHGQSIDHAIQNRQSLNGDDDEQHSAVNDSNNIALYKDLLKMANHFVLNHLKELMELRLSYLVTRTNVQEMKRFASNSGANQLRGFCERFIECNGRL</sequence>
<dbReference type="AlphaFoldDB" id="A0A2Z6S031"/>
<proteinExistence type="predicted"/>
<evidence type="ECO:0000313" key="3">
    <source>
        <dbReference type="Proteomes" id="UP000247702"/>
    </source>
</evidence>
<dbReference type="NCBIfam" id="NF047352">
    <property type="entry name" value="P_loop_sacsin"/>
    <property type="match status" value="1"/>
</dbReference>
<dbReference type="GO" id="GO:0030544">
    <property type="term" value="F:Hsp70 protein binding"/>
    <property type="evidence" value="ECO:0007669"/>
    <property type="project" value="TreeGrafter"/>
</dbReference>
<protein>
    <recommendedName>
        <fullName evidence="1">BTB domain-containing protein</fullName>
    </recommendedName>
</protein>
<name>A0A2Z6S031_9GLOM</name>
<dbReference type="SMART" id="SM00225">
    <property type="entry name" value="BTB"/>
    <property type="match status" value="1"/>
</dbReference>
<dbReference type="PANTHER" id="PTHR15600">
    <property type="entry name" value="SACSIN"/>
    <property type="match status" value="1"/>
</dbReference>
<dbReference type="Proteomes" id="UP000247702">
    <property type="component" value="Unassembled WGS sequence"/>
</dbReference>
<accession>A0A2Z6S031</accession>
<feature type="domain" description="BTB" evidence="1">
    <location>
        <begin position="938"/>
        <end position="1013"/>
    </location>
</feature>